<evidence type="ECO:0000313" key="2">
    <source>
        <dbReference type="Proteomes" id="UP000003280"/>
    </source>
</evidence>
<sequence>MCFFCFLYIIHLPKLGPMKLDPFDFDGRAVFAQGDCSWEDILFKIPEEDSHTERRVEVYPPPVVEWV</sequence>
<evidence type="ECO:0000313" key="1">
    <source>
        <dbReference type="EMBL" id="EFM25692.1"/>
    </source>
</evidence>
<comment type="caution">
    <text evidence="1">The sequence shown here is derived from an EMBL/GenBank/DDBJ whole genome shotgun (WGS) entry which is preliminary data.</text>
</comment>
<gene>
    <name evidence="1" type="ORF">HMPREF9225_0677</name>
</gene>
<dbReference type="HOGENOM" id="CLU_2808660_0_0_9"/>
<dbReference type="EMBL" id="AEEH01000027">
    <property type="protein sequence ID" value="EFM25692.1"/>
    <property type="molecule type" value="Genomic_DNA"/>
</dbReference>
<dbReference type="STRING" id="862517.HMPREF9225_0677"/>
<name>E0NKI8_9FIRM</name>
<protein>
    <submittedName>
        <fullName evidence="1">Uncharacterized protein</fullName>
    </submittedName>
</protein>
<accession>E0NKI8</accession>
<dbReference type="Proteomes" id="UP000003280">
    <property type="component" value="Unassembled WGS sequence"/>
</dbReference>
<keyword evidence="2" id="KW-1185">Reference proteome</keyword>
<proteinExistence type="predicted"/>
<organism evidence="1 2">
    <name type="scientific">Peptoniphilus duerdenii ATCC BAA-1640</name>
    <dbReference type="NCBI Taxonomy" id="862517"/>
    <lineage>
        <taxon>Bacteria</taxon>
        <taxon>Bacillati</taxon>
        <taxon>Bacillota</taxon>
        <taxon>Tissierellia</taxon>
        <taxon>Tissierellales</taxon>
        <taxon>Peptoniphilaceae</taxon>
        <taxon>Peptoniphilus</taxon>
    </lineage>
</organism>
<reference evidence="1 2" key="1">
    <citation type="submission" date="2010-07" db="EMBL/GenBank/DDBJ databases">
        <authorList>
            <person name="Muzny D."/>
            <person name="Qin X."/>
            <person name="Deng J."/>
            <person name="Jiang H."/>
            <person name="Liu Y."/>
            <person name="Qu J."/>
            <person name="Song X.-Z."/>
            <person name="Zhang L."/>
            <person name="Thornton R."/>
            <person name="Coyle M."/>
            <person name="Francisco L."/>
            <person name="Jackson L."/>
            <person name="Javaid M."/>
            <person name="Korchina V."/>
            <person name="Kovar C."/>
            <person name="Mata R."/>
            <person name="Mathew T."/>
            <person name="Ngo R."/>
            <person name="Nguyen L."/>
            <person name="Nguyen N."/>
            <person name="Okwuonu G."/>
            <person name="Ongeri F."/>
            <person name="Pham C."/>
            <person name="Simmons D."/>
            <person name="Wilczek-Boney K."/>
            <person name="Hale W."/>
            <person name="Jakkamsetti A."/>
            <person name="Pham P."/>
            <person name="Ruth R."/>
            <person name="San Lucas F."/>
            <person name="Warren J."/>
            <person name="Zhang J."/>
            <person name="Zhao Z."/>
            <person name="Zhou C."/>
            <person name="Zhu D."/>
            <person name="Lee S."/>
            <person name="Bess C."/>
            <person name="Blankenburg K."/>
            <person name="Forbes L."/>
            <person name="Fu Q."/>
            <person name="Gubbala S."/>
            <person name="Hirani K."/>
            <person name="Jayaseelan J.C."/>
            <person name="Lara F."/>
            <person name="Munidasa M."/>
            <person name="Palculict T."/>
            <person name="Patil S."/>
            <person name="Pu L.-L."/>
            <person name="Saada N."/>
            <person name="Tang L."/>
            <person name="Weissenberger G."/>
            <person name="Zhu Y."/>
            <person name="Hemphill L."/>
            <person name="Shang Y."/>
            <person name="Youmans B."/>
            <person name="Ayvaz T."/>
            <person name="Ross M."/>
            <person name="Santibanez J."/>
            <person name="Aqrawi P."/>
            <person name="Gross S."/>
            <person name="Joshi V."/>
            <person name="Fowler G."/>
            <person name="Nazareth L."/>
            <person name="Reid J."/>
            <person name="Worley K."/>
            <person name="Petrosino J."/>
            <person name="Highlander S."/>
            <person name="Gibbs R."/>
        </authorList>
    </citation>
    <scope>NUCLEOTIDE SEQUENCE [LARGE SCALE GENOMIC DNA]</scope>
    <source>
        <strain evidence="1 2">ATCC BAA-1640</strain>
    </source>
</reference>
<dbReference type="AlphaFoldDB" id="E0NKI8"/>